<keyword evidence="3" id="KW-1185">Reference proteome</keyword>
<accession>A0A542DVG2</accession>
<keyword evidence="1" id="KW-0472">Membrane</keyword>
<sequence length="186" mass="18705">MSASTAPRRAGSVRLARLGRSSEYAGHGLVLAALVVLAPVGLLLCGIAAGGSLPWWTLLLAPLLLLVVPRTGTLLPGGVAALLVALWVVTVPGPVTWWALPAAACLLLLHLAAAALASTPTTLTWPAASVRRWGRRTGAVVGATAVVAAAVDLVHRVAVPGSVAVGALALVVVAAWPWVARTPGGD</sequence>
<keyword evidence="1" id="KW-0812">Transmembrane</keyword>
<dbReference type="AlphaFoldDB" id="A0A542DVG2"/>
<feature type="transmembrane region" description="Helical" evidence="1">
    <location>
        <begin position="161"/>
        <end position="179"/>
    </location>
</feature>
<keyword evidence="1" id="KW-1133">Transmembrane helix</keyword>
<feature type="transmembrane region" description="Helical" evidence="1">
    <location>
        <begin position="24"/>
        <end position="49"/>
    </location>
</feature>
<reference evidence="2 3" key="1">
    <citation type="submission" date="2019-06" db="EMBL/GenBank/DDBJ databases">
        <title>Sequencing the genomes of 1000 actinobacteria strains.</title>
        <authorList>
            <person name="Klenk H.-P."/>
        </authorList>
    </citation>
    <scope>NUCLEOTIDE SEQUENCE [LARGE SCALE GENOMIC DNA]</scope>
    <source>
        <strain evidence="2 3">DSM 18607</strain>
    </source>
</reference>
<feature type="transmembrane region" description="Helical" evidence="1">
    <location>
        <begin position="55"/>
        <end position="88"/>
    </location>
</feature>
<feature type="transmembrane region" description="Helical" evidence="1">
    <location>
        <begin position="137"/>
        <end position="154"/>
    </location>
</feature>
<feature type="transmembrane region" description="Helical" evidence="1">
    <location>
        <begin position="95"/>
        <end position="117"/>
    </location>
</feature>
<comment type="caution">
    <text evidence="2">The sequence shown here is derived from an EMBL/GenBank/DDBJ whole genome shotgun (WGS) entry which is preliminary data.</text>
</comment>
<evidence type="ECO:0000313" key="2">
    <source>
        <dbReference type="EMBL" id="TQJ07091.1"/>
    </source>
</evidence>
<dbReference type="Proteomes" id="UP000317893">
    <property type="component" value="Unassembled WGS sequence"/>
</dbReference>
<protein>
    <submittedName>
        <fullName evidence="2">Uncharacterized protein</fullName>
    </submittedName>
</protein>
<dbReference type="RefSeq" id="WP_141845879.1">
    <property type="nucleotide sequence ID" value="NZ_BAAAPR010000018.1"/>
</dbReference>
<evidence type="ECO:0000313" key="3">
    <source>
        <dbReference type="Proteomes" id="UP000317893"/>
    </source>
</evidence>
<name>A0A542DVG2_9MICO</name>
<proteinExistence type="predicted"/>
<organism evidence="2 3">
    <name type="scientific">Lapillicoccus jejuensis</name>
    <dbReference type="NCBI Taxonomy" id="402171"/>
    <lineage>
        <taxon>Bacteria</taxon>
        <taxon>Bacillati</taxon>
        <taxon>Actinomycetota</taxon>
        <taxon>Actinomycetes</taxon>
        <taxon>Micrococcales</taxon>
        <taxon>Intrasporangiaceae</taxon>
        <taxon>Lapillicoccus</taxon>
    </lineage>
</organism>
<gene>
    <name evidence="2" type="ORF">FB458_0138</name>
</gene>
<dbReference type="EMBL" id="VFMN01000001">
    <property type="protein sequence ID" value="TQJ07091.1"/>
    <property type="molecule type" value="Genomic_DNA"/>
</dbReference>
<evidence type="ECO:0000256" key="1">
    <source>
        <dbReference type="SAM" id="Phobius"/>
    </source>
</evidence>